<comment type="catalytic activity">
    <reaction evidence="7">
        <text>CMP + ATP = CDP + ADP</text>
        <dbReference type="Rhea" id="RHEA:11600"/>
        <dbReference type="ChEBI" id="CHEBI:30616"/>
        <dbReference type="ChEBI" id="CHEBI:58069"/>
        <dbReference type="ChEBI" id="CHEBI:60377"/>
        <dbReference type="ChEBI" id="CHEBI:456216"/>
        <dbReference type="EC" id="2.7.4.25"/>
    </reaction>
</comment>
<evidence type="ECO:0000256" key="4">
    <source>
        <dbReference type="ARBA" id="ARBA00022777"/>
    </source>
</evidence>
<dbReference type="CDD" id="cd02020">
    <property type="entry name" value="CMPK"/>
    <property type="match status" value="1"/>
</dbReference>
<evidence type="ECO:0000256" key="2">
    <source>
        <dbReference type="ARBA" id="ARBA00022679"/>
    </source>
</evidence>
<keyword evidence="2" id="KW-0808">Transferase</keyword>
<dbReference type="GO" id="GO:0036430">
    <property type="term" value="F:CMP kinase activity"/>
    <property type="evidence" value="ECO:0007669"/>
    <property type="project" value="RHEA"/>
</dbReference>
<evidence type="ECO:0000256" key="3">
    <source>
        <dbReference type="ARBA" id="ARBA00022741"/>
    </source>
</evidence>
<evidence type="ECO:0000256" key="5">
    <source>
        <dbReference type="ARBA" id="ARBA00022840"/>
    </source>
</evidence>
<dbReference type="Pfam" id="PF13189">
    <property type="entry name" value="Cytidylate_kin2"/>
    <property type="match status" value="1"/>
</dbReference>
<dbReference type="GO" id="GO:0036431">
    <property type="term" value="F:dCMP kinase activity"/>
    <property type="evidence" value="ECO:0007669"/>
    <property type="project" value="InterPro"/>
</dbReference>
<dbReference type="AlphaFoldDB" id="A0A2G9ZN71"/>
<reference evidence="8 9" key="1">
    <citation type="submission" date="2017-09" db="EMBL/GenBank/DDBJ databases">
        <title>Depth-based differentiation of microbial function through sediment-hosted aquifers and enrichment of novel symbionts in the deep terrestrial subsurface.</title>
        <authorList>
            <person name="Probst A.J."/>
            <person name="Ladd B."/>
            <person name="Jarett J.K."/>
            <person name="Geller-Mcgrath D.E."/>
            <person name="Sieber C.M."/>
            <person name="Emerson J.B."/>
            <person name="Anantharaman K."/>
            <person name="Thomas B.C."/>
            <person name="Malmstrom R."/>
            <person name="Stieglmeier M."/>
            <person name="Klingl A."/>
            <person name="Woyke T."/>
            <person name="Ryan C.M."/>
            <person name="Banfield J.F."/>
        </authorList>
    </citation>
    <scope>NUCLEOTIDE SEQUENCE [LARGE SCALE GENOMIC DNA]</scope>
    <source>
        <strain evidence="8">CG23_combo_of_CG06-09_8_20_14_all_49_15</strain>
    </source>
</reference>
<comment type="catalytic activity">
    <reaction evidence="6">
        <text>dCMP + ATP = dCDP + ADP</text>
        <dbReference type="Rhea" id="RHEA:25094"/>
        <dbReference type="ChEBI" id="CHEBI:30616"/>
        <dbReference type="ChEBI" id="CHEBI:57566"/>
        <dbReference type="ChEBI" id="CHEBI:58593"/>
        <dbReference type="ChEBI" id="CHEBI:456216"/>
        <dbReference type="EC" id="2.7.4.25"/>
    </reaction>
</comment>
<organism evidence="8 9">
    <name type="scientific">Candidatus Falkowbacteria bacterium CG23_combo_of_CG06-09_8_20_14_all_49_15</name>
    <dbReference type="NCBI Taxonomy" id="1974572"/>
    <lineage>
        <taxon>Bacteria</taxon>
        <taxon>Candidatus Falkowiibacteriota</taxon>
    </lineage>
</organism>
<gene>
    <name evidence="8" type="ORF">COX22_01335</name>
</gene>
<keyword evidence="4" id="KW-0418">Kinase</keyword>
<dbReference type="SUPFAM" id="SSF52540">
    <property type="entry name" value="P-loop containing nucleoside triphosphate hydrolases"/>
    <property type="match status" value="1"/>
</dbReference>
<evidence type="ECO:0000313" key="8">
    <source>
        <dbReference type="EMBL" id="PIP34000.1"/>
    </source>
</evidence>
<keyword evidence="5" id="KW-0067">ATP-binding</keyword>
<dbReference type="EMBL" id="PCSD01000028">
    <property type="protein sequence ID" value="PIP34000.1"/>
    <property type="molecule type" value="Genomic_DNA"/>
</dbReference>
<proteinExistence type="predicted"/>
<evidence type="ECO:0000313" key="9">
    <source>
        <dbReference type="Proteomes" id="UP000230729"/>
    </source>
</evidence>
<name>A0A2G9ZN71_9BACT</name>
<dbReference type="Proteomes" id="UP000230729">
    <property type="component" value="Unassembled WGS sequence"/>
</dbReference>
<dbReference type="GO" id="GO:0005524">
    <property type="term" value="F:ATP binding"/>
    <property type="evidence" value="ECO:0007669"/>
    <property type="project" value="UniProtKB-KW"/>
</dbReference>
<accession>A0A2G9ZN71</accession>
<comment type="caution">
    <text evidence="8">The sequence shown here is derived from an EMBL/GenBank/DDBJ whole genome shotgun (WGS) entry which is preliminary data.</text>
</comment>
<evidence type="ECO:0000256" key="7">
    <source>
        <dbReference type="ARBA" id="ARBA00048478"/>
    </source>
</evidence>
<evidence type="ECO:0000256" key="1">
    <source>
        <dbReference type="ARBA" id="ARBA00012906"/>
    </source>
</evidence>
<dbReference type="EC" id="2.7.4.25" evidence="1"/>
<sequence length="197" mass="22239">MIISISGTAGSGKSSLAKKLAVALSWPRYYMGGLRRQKAATLGLTLAQYNILGENDPSTDQEVDLYQKELGEKNDNFIIEGRTSWYFIPQSVKIYLFADHETAAERIAKDLAHSSERNEGALSANRKDIIKSLQQRSQSDQIRYQKYYGFDVNNQSHYDFCLDTSSLSRAEVFRKICHFLSQKGLNVPDWSGLTKSP</sequence>
<dbReference type="Gene3D" id="3.40.50.300">
    <property type="entry name" value="P-loop containing nucleotide triphosphate hydrolases"/>
    <property type="match status" value="1"/>
</dbReference>
<dbReference type="InterPro" id="IPR011994">
    <property type="entry name" value="Cytidylate_kinase_dom"/>
</dbReference>
<keyword evidence="3" id="KW-0547">Nucleotide-binding</keyword>
<dbReference type="InterPro" id="IPR027417">
    <property type="entry name" value="P-loop_NTPase"/>
</dbReference>
<protein>
    <recommendedName>
        <fullName evidence="1">(d)CMP kinase</fullName>
        <ecNumber evidence="1">2.7.4.25</ecNumber>
    </recommendedName>
</protein>
<evidence type="ECO:0000256" key="6">
    <source>
        <dbReference type="ARBA" id="ARBA00047615"/>
    </source>
</evidence>